<proteinExistence type="predicted"/>
<dbReference type="SMART" id="SM00130">
    <property type="entry name" value="KR"/>
    <property type="match status" value="2"/>
</dbReference>
<evidence type="ECO:0000256" key="1">
    <source>
        <dbReference type="ARBA" id="ARBA00022572"/>
    </source>
</evidence>
<dbReference type="InterPro" id="IPR038178">
    <property type="entry name" value="Kringle_sf"/>
</dbReference>
<feature type="domain" description="Kringle" evidence="4">
    <location>
        <begin position="279"/>
        <end position="354"/>
    </location>
</feature>
<dbReference type="Gene3D" id="2.40.20.10">
    <property type="entry name" value="Plasminogen Kringle 4"/>
    <property type="match status" value="2"/>
</dbReference>
<name>A0AAD9JLF4_9ANNE</name>
<protein>
    <recommendedName>
        <fullName evidence="4">Kringle domain-containing protein</fullName>
    </recommendedName>
</protein>
<dbReference type="PROSITE" id="PS50070">
    <property type="entry name" value="KRINGLE_2"/>
    <property type="match status" value="2"/>
</dbReference>
<dbReference type="CDD" id="cd00108">
    <property type="entry name" value="KR"/>
    <property type="match status" value="2"/>
</dbReference>
<gene>
    <name evidence="5" type="ORF">LSH36_253g01003</name>
</gene>
<feature type="domain" description="Kringle" evidence="4">
    <location>
        <begin position="194"/>
        <end position="270"/>
    </location>
</feature>
<dbReference type="GO" id="GO:0004175">
    <property type="term" value="F:endopeptidase activity"/>
    <property type="evidence" value="ECO:0007669"/>
    <property type="project" value="TreeGrafter"/>
</dbReference>
<comment type="caution">
    <text evidence="5">The sequence shown here is derived from an EMBL/GenBank/DDBJ whole genome shotgun (WGS) entry which is preliminary data.</text>
</comment>
<dbReference type="InterPro" id="IPR018056">
    <property type="entry name" value="Kringle_CS"/>
</dbReference>
<organism evidence="5 6">
    <name type="scientific">Paralvinella palmiformis</name>
    <dbReference type="NCBI Taxonomy" id="53620"/>
    <lineage>
        <taxon>Eukaryota</taxon>
        <taxon>Metazoa</taxon>
        <taxon>Spiralia</taxon>
        <taxon>Lophotrochozoa</taxon>
        <taxon>Annelida</taxon>
        <taxon>Polychaeta</taxon>
        <taxon>Sedentaria</taxon>
        <taxon>Canalipalpata</taxon>
        <taxon>Terebellida</taxon>
        <taxon>Terebelliformia</taxon>
        <taxon>Alvinellidae</taxon>
        <taxon>Paralvinella</taxon>
    </lineage>
</organism>
<keyword evidence="6" id="KW-1185">Reference proteome</keyword>
<comment type="caution">
    <text evidence="3">Lacks conserved residue(s) required for the propagation of feature annotation.</text>
</comment>
<dbReference type="PRINTS" id="PR00018">
    <property type="entry name" value="KRINGLE"/>
</dbReference>
<dbReference type="GO" id="GO:0005615">
    <property type="term" value="C:extracellular space"/>
    <property type="evidence" value="ECO:0007669"/>
    <property type="project" value="TreeGrafter"/>
</dbReference>
<keyword evidence="2" id="KW-1015">Disulfide bond</keyword>
<evidence type="ECO:0000259" key="4">
    <source>
        <dbReference type="PROSITE" id="PS50070"/>
    </source>
</evidence>
<dbReference type="SUPFAM" id="SSF57440">
    <property type="entry name" value="Kringle-like"/>
    <property type="match status" value="2"/>
</dbReference>
<evidence type="ECO:0000313" key="5">
    <source>
        <dbReference type="EMBL" id="KAK2154926.1"/>
    </source>
</evidence>
<dbReference type="InterPro" id="IPR013806">
    <property type="entry name" value="Kringle-like"/>
</dbReference>
<keyword evidence="1 3" id="KW-0420">Kringle</keyword>
<dbReference type="InterPro" id="IPR050759">
    <property type="entry name" value="Serine_protease_kringle"/>
</dbReference>
<dbReference type="Proteomes" id="UP001208570">
    <property type="component" value="Unassembled WGS sequence"/>
</dbReference>
<dbReference type="Pfam" id="PF00051">
    <property type="entry name" value="Kringle"/>
    <property type="match status" value="2"/>
</dbReference>
<dbReference type="PANTHER" id="PTHR24261">
    <property type="entry name" value="PLASMINOGEN-RELATED"/>
    <property type="match status" value="1"/>
</dbReference>
<reference evidence="5" key="1">
    <citation type="journal article" date="2023" name="Mol. Biol. Evol.">
        <title>Third-Generation Sequencing Reveals the Adaptive Role of the Epigenome in Three Deep-Sea Polychaetes.</title>
        <authorList>
            <person name="Perez M."/>
            <person name="Aroh O."/>
            <person name="Sun Y."/>
            <person name="Lan Y."/>
            <person name="Juniper S.K."/>
            <person name="Young C.R."/>
            <person name="Angers B."/>
            <person name="Qian P.Y."/>
        </authorList>
    </citation>
    <scope>NUCLEOTIDE SEQUENCE</scope>
    <source>
        <strain evidence="5">P08H-3</strain>
    </source>
</reference>
<dbReference type="EMBL" id="JAODUP010000253">
    <property type="protein sequence ID" value="KAK2154926.1"/>
    <property type="molecule type" value="Genomic_DNA"/>
</dbReference>
<evidence type="ECO:0000313" key="6">
    <source>
        <dbReference type="Proteomes" id="UP001208570"/>
    </source>
</evidence>
<evidence type="ECO:0000256" key="3">
    <source>
        <dbReference type="PROSITE-ProRule" id="PRU00121"/>
    </source>
</evidence>
<dbReference type="GO" id="GO:0005102">
    <property type="term" value="F:signaling receptor binding"/>
    <property type="evidence" value="ECO:0007669"/>
    <property type="project" value="TreeGrafter"/>
</dbReference>
<dbReference type="AlphaFoldDB" id="A0AAD9JLF4"/>
<accession>A0AAD9JLF4</accession>
<sequence length="357" mass="41482">MISKAREMRYRYLNEQYKTTMRAFHLMDQHMAELEMLFGIMEWNMKSDFDDIISYAMLVKEDCKASRDMLKRANVILDTEVCVCYKMCVWFQIYHSVGLRVLIDKFWRTRANLDTNVFCGLSIILSYDQVIKPLENFKKSMYLVLVKYFSNLETLTNGLIKEIEDARTEFALGSDPLIMDFSTCNPDCKMKSLGTDYVGTKAVTRTGRPCQRWDMQYPHKHNYKDAVQFPDHALADASNFCRNPDRKGVGPWCFTTDPKRRWEPCGIPFCSNCIQTEIGSEYTGSWSYTATGKVCQRWDSQHPHRHNLNNSDLFPDRNLANSYCRNPDRKNGSGPWCFTTDPDVEWESCGLPLCLGT</sequence>
<dbReference type="PROSITE" id="PS00021">
    <property type="entry name" value="KRINGLE_1"/>
    <property type="match status" value="1"/>
</dbReference>
<dbReference type="InterPro" id="IPR000001">
    <property type="entry name" value="Kringle"/>
</dbReference>
<dbReference type="PANTHER" id="PTHR24261:SF7">
    <property type="entry name" value="KRINGLE DOMAIN-CONTAINING PROTEIN"/>
    <property type="match status" value="1"/>
</dbReference>
<evidence type="ECO:0000256" key="2">
    <source>
        <dbReference type="ARBA" id="ARBA00023157"/>
    </source>
</evidence>